<comment type="caution">
    <text evidence="1">The sequence shown here is derived from an EMBL/GenBank/DDBJ whole genome shotgun (WGS) entry which is preliminary data.</text>
</comment>
<evidence type="ECO:0000313" key="2">
    <source>
        <dbReference type="Proteomes" id="UP000265520"/>
    </source>
</evidence>
<keyword evidence="2" id="KW-1185">Reference proteome</keyword>
<evidence type="ECO:0000313" key="1">
    <source>
        <dbReference type="EMBL" id="MCI89810.1"/>
    </source>
</evidence>
<protein>
    <submittedName>
        <fullName evidence="1">Uncharacterized protein</fullName>
    </submittedName>
</protein>
<organism evidence="1 2">
    <name type="scientific">Trifolium medium</name>
    <dbReference type="NCBI Taxonomy" id="97028"/>
    <lineage>
        <taxon>Eukaryota</taxon>
        <taxon>Viridiplantae</taxon>
        <taxon>Streptophyta</taxon>
        <taxon>Embryophyta</taxon>
        <taxon>Tracheophyta</taxon>
        <taxon>Spermatophyta</taxon>
        <taxon>Magnoliopsida</taxon>
        <taxon>eudicotyledons</taxon>
        <taxon>Gunneridae</taxon>
        <taxon>Pentapetalae</taxon>
        <taxon>rosids</taxon>
        <taxon>fabids</taxon>
        <taxon>Fabales</taxon>
        <taxon>Fabaceae</taxon>
        <taxon>Papilionoideae</taxon>
        <taxon>50 kb inversion clade</taxon>
        <taxon>NPAAA clade</taxon>
        <taxon>Hologalegina</taxon>
        <taxon>IRL clade</taxon>
        <taxon>Trifolieae</taxon>
        <taxon>Trifolium</taxon>
    </lineage>
</organism>
<dbReference type="EMBL" id="LXQA011228317">
    <property type="protein sequence ID" value="MCI89810.1"/>
    <property type="molecule type" value="Genomic_DNA"/>
</dbReference>
<name>A0A392VTQ7_9FABA</name>
<proteinExistence type="predicted"/>
<dbReference type="Proteomes" id="UP000265520">
    <property type="component" value="Unassembled WGS sequence"/>
</dbReference>
<dbReference type="AlphaFoldDB" id="A0A392VTQ7"/>
<reference evidence="1 2" key="1">
    <citation type="journal article" date="2018" name="Front. Plant Sci.">
        <title>Red Clover (Trifolium pratense) and Zigzag Clover (T. medium) - A Picture of Genomic Similarities and Differences.</title>
        <authorList>
            <person name="Dluhosova J."/>
            <person name="Istvanek J."/>
            <person name="Nedelnik J."/>
            <person name="Repkova J."/>
        </authorList>
    </citation>
    <scope>NUCLEOTIDE SEQUENCE [LARGE SCALE GENOMIC DNA]</scope>
    <source>
        <strain evidence="2">cv. 10/8</strain>
        <tissue evidence="1">Leaf</tissue>
    </source>
</reference>
<feature type="non-terminal residue" evidence="1">
    <location>
        <position position="1"/>
    </location>
</feature>
<sequence>LAARRAGVTCAARRVALLGLGIFWFLRGAQGSAAPRAELSSQD</sequence>
<accession>A0A392VTQ7</accession>